<dbReference type="RefSeq" id="WP_153743522.1">
    <property type="nucleotide sequence ID" value="NZ_CP045843.1"/>
</dbReference>
<evidence type="ECO:0000256" key="1">
    <source>
        <dbReference type="ARBA" id="ARBA00023172"/>
    </source>
</evidence>
<name>A0ABX6DUF3_KLUIN</name>
<keyword evidence="3" id="KW-1185">Reference proteome</keyword>
<evidence type="ECO:0000313" key="3">
    <source>
        <dbReference type="Proteomes" id="UP000344450"/>
    </source>
</evidence>
<organism evidence="2 3">
    <name type="scientific">Kluyvera intermedia</name>
    <name type="common">Enterobacter intermedius</name>
    <dbReference type="NCBI Taxonomy" id="61648"/>
    <lineage>
        <taxon>Bacteria</taxon>
        <taxon>Pseudomonadati</taxon>
        <taxon>Pseudomonadota</taxon>
        <taxon>Gammaproteobacteria</taxon>
        <taxon>Enterobacterales</taxon>
        <taxon>Enterobacteriaceae</taxon>
        <taxon>Kluyvera</taxon>
    </lineage>
</organism>
<dbReference type="EMBL" id="CP045845">
    <property type="protein sequence ID" value="QGH31180.1"/>
    <property type="molecule type" value="Genomic_DNA"/>
</dbReference>
<reference evidence="2 3" key="1">
    <citation type="submission" date="2019-10" db="EMBL/GenBank/DDBJ databases">
        <title>Complete genome sequencing of drug resistant plasmids in Kluyvera intermedia.</title>
        <authorList>
            <person name="Ke C."/>
            <person name="Jian S."/>
        </authorList>
    </citation>
    <scope>NUCLEOTIDE SEQUENCE [LARGE SCALE GENOMIC DNA]</scope>
    <source>
        <strain evidence="2 3">N2-1</strain>
    </source>
</reference>
<keyword evidence="1" id="KW-0233">DNA recombination</keyword>
<dbReference type="InterPro" id="IPR011010">
    <property type="entry name" value="DNA_brk_join_enz"/>
</dbReference>
<proteinExistence type="predicted"/>
<accession>A0ABX6DUF3</accession>
<dbReference type="SUPFAM" id="SSF56349">
    <property type="entry name" value="DNA breaking-rejoining enzymes"/>
    <property type="match status" value="1"/>
</dbReference>
<protein>
    <recommendedName>
        <fullName evidence="4">Site-specific integrase</fullName>
    </recommendedName>
</protein>
<sequence length="435" mass="49817">MRQFSAKRNYLLLHDDGTIHYPFSKYLTEEFDNPNTQELVSQSLRILQRFFVANKIELVIRMLEKRCLTYDEIKRLSGLCYRPIGEIERLSNAGVVLITSAKAYTLPENMPGALEANTAAKRLNHIASYLKFYREVFLDPHIQSDTLRGELVTIYDQTQERLKREISGTKQNHYLTIQSLPSHRFLQIIRAVVQMPETLFLTEGGKPSATLLRNRAMFLLACEGLRPGALGNLTREDFRPNSGHLVLKDNAKQRSGRMTTGRPVLKGAGSKKVTYASETMITLWPFTVAAITDYLVKERTPVLAKHLKNRSLNFLFLNEKGEPIKHRSTLTDMFNRVGKRLAQLGMLDVGNDPFFHHEKKYNFYAYVLRHSAANLFIELKGTNSGTLDKMKSRFGWTLHSTQPQRYAARALSEQANMELKALYSQLITDVQKRKG</sequence>
<dbReference type="InterPro" id="IPR013762">
    <property type="entry name" value="Integrase-like_cat_sf"/>
</dbReference>
<gene>
    <name evidence="2" type="ORF">GHC21_16545</name>
</gene>
<dbReference type="Proteomes" id="UP000344450">
    <property type="component" value="Chromosome"/>
</dbReference>
<dbReference type="GeneID" id="91974033"/>
<dbReference type="Gene3D" id="1.10.443.10">
    <property type="entry name" value="Intergrase catalytic core"/>
    <property type="match status" value="1"/>
</dbReference>
<evidence type="ECO:0008006" key="4">
    <source>
        <dbReference type="Google" id="ProtNLM"/>
    </source>
</evidence>
<evidence type="ECO:0000313" key="2">
    <source>
        <dbReference type="EMBL" id="QGH31180.1"/>
    </source>
</evidence>